<dbReference type="PANTHER" id="PTHR37038:SF14">
    <property type="entry name" value="TRANSCRIPTIONAL ACTIVATOR"/>
    <property type="match status" value="1"/>
</dbReference>
<dbReference type="CDD" id="cd00093">
    <property type="entry name" value="HTH_XRE"/>
    <property type="match status" value="1"/>
</dbReference>
<dbReference type="Pfam" id="PF12844">
    <property type="entry name" value="HTH_19"/>
    <property type="match status" value="1"/>
</dbReference>
<feature type="domain" description="HTH cro/C1-type" evidence="1">
    <location>
        <begin position="10"/>
        <end position="63"/>
    </location>
</feature>
<proteinExistence type="predicted"/>
<dbReference type="Gene3D" id="1.25.40.10">
    <property type="entry name" value="Tetratricopeptide repeat domain"/>
    <property type="match status" value="1"/>
</dbReference>
<dbReference type="Pfam" id="PF18768">
    <property type="entry name" value="RNPP_C"/>
    <property type="match status" value="1"/>
</dbReference>
<dbReference type="RefSeq" id="WP_138125898.1">
    <property type="nucleotide sequence ID" value="NZ_SWLG01000006.1"/>
</dbReference>
<dbReference type="Proteomes" id="UP000308230">
    <property type="component" value="Unassembled WGS sequence"/>
</dbReference>
<gene>
    <name evidence="2" type="ORF">FCL54_09915</name>
</gene>
<evidence type="ECO:0000313" key="3">
    <source>
        <dbReference type="Proteomes" id="UP000308230"/>
    </source>
</evidence>
<dbReference type="SMART" id="SM00530">
    <property type="entry name" value="HTH_XRE"/>
    <property type="match status" value="1"/>
</dbReference>
<dbReference type="SUPFAM" id="SSF48452">
    <property type="entry name" value="TPR-like"/>
    <property type="match status" value="1"/>
</dbReference>
<evidence type="ECO:0000259" key="1">
    <source>
        <dbReference type="PROSITE" id="PS50943"/>
    </source>
</evidence>
<keyword evidence="3" id="KW-1185">Reference proteome</keyword>
<dbReference type="OrthoDB" id="1150409at2"/>
<dbReference type="GO" id="GO:0003677">
    <property type="term" value="F:DNA binding"/>
    <property type="evidence" value="ECO:0007669"/>
    <property type="project" value="InterPro"/>
</dbReference>
<dbReference type="PROSITE" id="PS50943">
    <property type="entry name" value="HTH_CROC1"/>
    <property type="match status" value="1"/>
</dbReference>
<dbReference type="InterPro" id="IPR053163">
    <property type="entry name" value="HTH-type_regulator_Rgg"/>
</dbReference>
<accession>A0A5R9F9B8</accession>
<sequence>MEHVKVGKSIRELRSFLGISQSELANGICTQSLISQIENDQVSPTADILYKIASRLGVDINYFFDMTDCPRLDYVQEVFFQIRKNIKQREYNMVAEIIKAEEKNPLFHSRKNKQFFQWHKGICAYYLKHDKALSLALLNESLELTATTGKNFSEREIEILISIGIIHAEEKEYKQAAVYFKRGFYHVRFFPIIKNPLIEIRLYYNYSKLLTLMNSYEKSIFIAKEGMLLCSTRQVWYLYGELCYQTGKNLIKMNRFEDSLLYLKKALAIFELEGNELFTNHVRKVISKYNTEPSYVI</sequence>
<dbReference type="PANTHER" id="PTHR37038">
    <property type="entry name" value="TRANSCRIPTIONAL REGULATOR-RELATED"/>
    <property type="match status" value="1"/>
</dbReference>
<dbReference type="SUPFAM" id="SSF47413">
    <property type="entry name" value="lambda repressor-like DNA-binding domains"/>
    <property type="match status" value="1"/>
</dbReference>
<comment type="caution">
    <text evidence="2">The sequence shown here is derived from an EMBL/GenBank/DDBJ whole genome shotgun (WGS) entry which is preliminary data.</text>
</comment>
<evidence type="ECO:0000313" key="2">
    <source>
        <dbReference type="EMBL" id="TLS37453.1"/>
    </source>
</evidence>
<dbReference type="InterPro" id="IPR001387">
    <property type="entry name" value="Cro/C1-type_HTH"/>
</dbReference>
<name>A0A5R9F9B8_9BACL</name>
<organism evidence="2 3">
    <name type="scientific">Exobacillus caeni</name>
    <dbReference type="NCBI Taxonomy" id="2574798"/>
    <lineage>
        <taxon>Bacteria</taxon>
        <taxon>Bacillati</taxon>
        <taxon>Bacillota</taxon>
        <taxon>Bacilli</taxon>
        <taxon>Bacillales</taxon>
        <taxon>Guptibacillaceae</taxon>
        <taxon>Exobacillus</taxon>
    </lineage>
</organism>
<dbReference type="InterPro" id="IPR010982">
    <property type="entry name" value="Lambda_DNA-bd_dom_sf"/>
</dbReference>
<dbReference type="EMBL" id="SWLG01000006">
    <property type="protein sequence ID" value="TLS37453.1"/>
    <property type="molecule type" value="Genomic_DNA"/>
</dbReference>
<dbReference type="InterPro" id="IPR041315">
    <property type="entry name" value="PlcR_TPR"/>
</dbReference>
<protein>
    <submittedName>
        <fullName evidence="2">Helix-turn-helix transcriptional regulator</fullName>
    </submittedName>
</protein>
<dbReference type="AlphaFoldDB" id="A0A5R9F9B8"/>
<dbReference type="InterPro" id="IPR011990">
    <property type="entry name" value="TPR-like_helical_dom_sf"/>
</dbReference>
<reference evidence="2 3" key="1">
    <citation type="submission" date="2019-04" db="EMBL/GenBank/DDBJ databases">
        <title>Bacillus caeni sp. nov., a bacterium isolated from mangrove sediment.</title>
        <authorList>
            <person name="Huang H."/>
            <person name="Mo K."/>
            <person name="Hu Y."/>
        </authorList>
    </citation>
    <scope>NUCLEOTIDE SEQUENCE [LARGE SCALE GENOMIC DNA]</scope>
    <source>
        <strain evidence="2 3">HB172195</strain>
    </source>
</reference>